<keyword evidence="3" id="KW-0418">Kinase</keyword>
<dbReference type="InterPro" id="IPR000719">
    <property type="entry name" value="Prot_kinase_dom"/>
</dbReference>
<dbReference type="GO" id="GO:0005524">
    <property type="term" value="F:ATP binding"/>
    <property type="evidence" value="ECO:0007669"/>
    <property type="project" value="UniProtKB-KW"/>
</dbReference>
<evidence type="ECO:0000259" key="6">
    <source>
        <dbReference type="PROSITE" id="PS50011"/>
    </source>
</evidence>
<accession>A0A7S3P4H2</accession>
<organism evidence="8">
    <name type="scientific">Amphora coffeiformis</name>
    <dbReference type="NCBI Taxonomy" id="265554"/>
    <lineage>
        <taxon>Eukaryota</taxon>
        <taxon>Sar</taxon>
        <taxon>Stramenopiles</taxon>
        <taxon>Ochrophyta</taxon>
        <taxon>Bacillariophyta</taxon>
        <taxon>Bacillariophyceae</taxon>
        <taxon>Bacillariophycidae</taxon>
        <taxon>Thalassiophysales</taxon>
        <taxon>Catenulaceae</taxon>
        <taxon>Amphora</taxon>
    </lineage>
</organism>
<feature type="compositionally biased region" description="Low complexity" evidence="5">
    <location>
        <begin position="259"/>
        <end position="278"/>
    </location>
</feature>
<evidence type="ECO:0000256" key="5">
    <source>
        <dbReference type="SAM" id="MobiDB-lite"/>
    </source>
</evidence>
<dbReference type="SUPFAM" id="SSF56112">
    <property type="entry name" value="Protein kinase-like (PK-like)"/>
    <property type="match status" value="1"/>
</dbReference>
<dbReference type="PANTHER" id="PTHR44329:SF288">
    <property type="entry name" value="MITOGEN-ACTIVATED PROTEIN KINASE KINASE KINASE 20"/>
    <property type="match status" value="1"/>
</dbReference>
<dbReference type="PROSITE" id="PS50011">
    <property type="entry name" value="PROTEIN_KINASE_DOM"/>
    <property type="match status" value="1"/>
</dbReference>
<protein>
    <recommendedName>
        <fullName evidence="9">Protein kinase domain-containing protein</fullName>
    </recommendedName>
</protein>
<dbReference type="InterPro" id="IPR008271">
    <property type="entry name" value="Ser/Thr_kinase_AS"/>
</dbReference>
<feature type="region of interest" description="Disordered" evidence="5">
    <location>
        <begin position="610"/>
        <end position="629"/>
    </location>
</feature>
<evidence type="ECO:0000256" key="1">
    <source>
        <dbReference type="ARBA" id="ARBA00022679"/>
    </source>
</evidence>
<feature type="compositionally biased region" description="Polar residues" evidence="5">
    <location>
        <begin position="68"/>
        <end position="86"/>
    </location>
</feature>
<keyword evidence="1" id="KW-0808">Transferase</keyword>
<keyword evidence="4" id="KW-0067">ATP-binding</keyword>
<feature type="region of interest" description="Disordered" evidence="5">
    <location>
        <begin position="243"/>
        <end position="293"/>
    </location>
</feature>
<evidence type="ECO:0008006" key="9">
    <source>
        <dbReference type="Google" id="ProtNLM"/>
    </source>
</evidence>
<evidence type="ECO:0000259" key="7">
    <source>
        <dbReference type="PROSITE" id="PS51671"/>
    </source>
</evidence>
<dbReference type="AlphaFoldDB" id="A0A7S3P4H2"/>
<name>A0A7S3P4H2_9STRA</name>
<feature type="domain" description="Protein kinase" evidence="6">
    <location>
        <begin position="680"/>
        <end position="863"/>
    </location>
</feature>
<feature type="region of interest" description="Disordered" evidence="5">
    <location>
        <begin position="1"/>
        <end position="39"/>
    </location>
</feature>
<dbReference type="GO" id="GO:0004674">
    <property type="term" value="F:protein serine/threonine kinase activity"/>
    <property type="evidence" value="ECO:0007669"/>
    <property type="project" value="TreeGrafter"/>
</dbReference>
<feature type="compositionally biased region" description="Low complexity" evidence="5">
    <location>
        <begin position="118"/>
        <end position="129"/>
    </location>
</feature>
<evidence type="ECO:0000256" key="3">
    <source>
        <dbReference type="ARBA" id="ARBA00022777"/>
    </source>
</evidence>
<sequence length="863" mass="93836">MDIHPSIKASGRVSTAAATNSLPTTTTTTTSRGHSVVQHPYTVQHQGRSLLVPRSVVMGNEASRPMPENNSNTPALMKKSSSTSAEQQQQQQQQQGRPLSNLSVLMMQQEQKQEEGGKAAVDTVTATASSPPPSHPAIVDEADCACGRPTTTTTTTTSAPHPHLGSSAPTAVIQYVDATRVPAAPLALHHHHASVGTMRARRCLSSKELVTLAPPSGSPYAAMLHQKEEIESQMRQRMAELLSARDTSTQSSKEAEEGSTTSSTRNNNNNNNTSNTTTKQREGANQSRNRRRSEHYHAVVNDLCQVVADLFLAESKLIKPVQYGVAPGEEGISPSRRALVVETVQAFVGALPKRYALGADTPSEVLLHMRLMAAARTEKTKAVIHIHSLQDDAVLSAHPSLTTVERKGGLRLVTICCSDADGLLEVITKNLSSGGSRVLDADVMLSSDGIALDRFVVEMTGRLRLDKLAHRIESFLKHSQAEKERSETSNGSSSMSAYGGSIYFNEVKPRPQTMTDKDIQQDLLTAVPLLELLESSQGGRRSPSLQPQFPALRKTHSMPLQLETRYKPLDRTEISDNMLLAVKSEEDSTVIPLAPPLSPTQEIVVEHDPTPRASNADLASSSTRQRRPLVNRAATYDLDGAGYTPKSSGQPADVDYLTVPSDKGAPMVNRMVPLIPFDELMLIETIGTGRVSTIYRAVWQRPASLGEAAKVRMVALKVAMVNTATGDTSHVDEVRREADIAARLSHPNICDLAGVAADSECFCLAYEYAEGGSLHSLLSDSSRYYEYLPIALDVANGMAYLHSRNIIHRDLKPSNILLTRDHRAKICDFGMSIMNMGQELTAETGTYRYMAPEVIRKRKTKNG</sequence>
<dbReference type="InterPro" id="IPR051681">
    <property type="entry name" value="Ser/Thr_Kinases-Pseudokinases"/>
</dbReference>
<dbReference type="InterPro" id="IPR011009">
    <property type="entry name" value="Kinase-like_dom_sf"/>
</dbReference>
<feature type="region of interest" description="Disordered" evidence="5">
    <location>
        <begin position="60"/>
        <end position="138"/>
    </location>
</feature>
<gene>
    <name evidence="8" type="ORF">ACOF00016_LOCUS4236</name>
</gene>
<dbReference type="PROSITE" id="PS00108">
    <property type="entry name" value="PROTEIN_KINASE_ST"/>
    <property type="match status" value="1"/>
</dbReference>
<keyword evidence="2" id="KW-0547">Nucleotide-binding</keyword>
<dbReference type="SMART" id="SM00220">
    <property type="entry name" value="S_TKc"/>
    <property type="match status" value="1"/>
</dbReference>
<evidence type="ECO:0000256" key="2">
    <source>
        <dbReference type="ARBA" id="ARBA00022741"/>
    </source>
</evidence>
<feature type="compositionally biased region" description="Low complexity" evidence="5">
    <location>
        <begin position="14"/>
        <end position="31"/>
    </location>
</feature>
<dbReference type="PROSITE" id="PS51671">
    <property type="entry name" value="ACT"/>
    <property type="match status" value="1"/>
</dbReference>
<proteinExistence type="predicted"/>
<feature type="domain" description="ACT" evidence="7">
    <location>
        <begin position="412"/>
        <end position="494"/>
    </location>
</feature>
<dbReference type="InterPro" id="IPR002912">
    <property type="entry name" value="ACT_dom"/>
</dbReference>
<reference evidence="8" key="1">
    <citation type="submission" date="2021-01" db="EMBL/GenBank/DDBJ databases">
        <authorList>
            <person name="Corre E."/>
            <person name="Pelletier E."/>
            <person name="Niang G."/>
            <person name="Scheremetjew M."/>
            <person name="Finn R."/>
            <person name="Kale V."/>
            <person name="Holt S."/>
            <person name="Cochrane G."/>
            <person name="Meng A."/>
            <person name="Brown T."/>
            <person name="Cohen L."/>
        </authorList>
    </citation>
    <scope>NUCLEOTIDE SEQUENCE</scope>
    <source>
        <strain evidence="8">CCMP127</strain>
    </source>
</reference>
<evidence type="ECO:0000256" key="4">
    <source>
        <dbReference type="ARBA" id="ARBA00022840"/>
    </source>
</evidence>
<dbReference type="Gene3D" id="1.10.510.10">
    <property type="entry name" value="Transferase(Phosphotransferase) domain 1"/>
    <property type="match status" value="1"/>
</dbReference>
<dbReference type="PANTHER" id="PTHR44329">
    <property type="entry name" value="SERINE/THREONINE-PROTEIN KINASE TNNI3K-RELATED"/>
    <property type="match status" value="1"/>
</dbReference>
<dbReference type="Pfam" id="PF00069">
    <property type="entry name" value="Pkinase"/>
    <property type="match status" value="1"/>
</dbReference>
<evidence type="ECO:0000313" key="8">
    <source>
        <dbReference type="EMBL" id="CAE0406351.1"/>
    </source>
</evidence>
<dbReference type="EMBL" id="HBIM01004957">
    <property type="protein sequence ID" value="CAE0406351.1"/>
    <property type="molecule type" value="Transcribed_RNA"/>
</dbReference>